<dbReference type="Gene3D" id="1.10.2020.10">
    <property type="entry name" value="uronate isomerase, domain 2, chain A"/>
    <property type="match status" value="1"/>
</dbReference>
<evidence type="ECO:0000313" key="7">
    <source>
        <dbReference type="EMBL" id="GCE06108.1"/>
    </source>
</evidence>
<dbReference type="Gene3D" id="3.20.20.140">
    <property type="entry name" value="Metal-dependent hydrolases"/>
    <property type="match status" value="1"/>
</dbReference>
<dbReference type="OrthoDB" id="9766564at2"/>
<keyword evidence="6 7" id="KW-0413">Isomerase</keyword>
<evidence type="ECO:0000313" key="8">
    <source>
        <dbReference type="Proteomes" id="UP000287224"/>
    </source>
</evidence>
<name>A0A401ZHD9_9CHLR</name>
<dbReference type="EC" id="5.3.1.12" evidence="4"/>
<dbReference type="PANTHER" id="PTHR30068">
    <property type="entry name" value="URONATE ISOMERASE"/>
    <property type="match status" value="1"/>
</dbReference>
<dbReference type="InterPro" id="IPR003766">
    <property type="entry name" value="Uronate_isomerase"/>
</dbReference>
<organism evidence="7 8">
    <name type="scientific">Dictyobacter aurantiacus</name>
    <dbReference type="NCBI Taxonomy" id="1936993"/>
    <lineage>
        <taxon>Bacteria</taxon>
        <taxon>Bacillati</taxon>
        <taxon>Chloroflexota</taxon>
        <taxon>Ktedonobacteria</taxon>
        <taxon>Ktedonobacterales</taxon>
        <taxon>Dictyobacteraceae</taxon>
        <taxon>Dictyobacter</taxon>
    </lineage>
</organism>
<dbReference type="Pfam" id="PF02614">
    <property type="entry name" value="UxaC"/>
    <property type="match status" value="1"/>
</dbReference>
<evidence type="ECO:0000256" key="4">
    <source>
        <dbReference type="ARBA" id="ARBA00012546"/>
    </source>
</evidence>
<dbReference type="UniPathway" id="UPA00246"/>
<dbReference type="InterPro" id="IPR032466">
    <property type="entry name" value="Metal_Hydrolase"/>
</dbReference>
<comment type="caution">
    <text evidence="7">The sequence shown here is derived from an EMBL/GenBank/DDBJ whole genome shotgun (WGS) entry which is preliminary data.</text>
</comment>
<evidence type="ECO:0000256" key="1">
    <source>
        <dbReference type="ARBA" id="ARBA00001165"/>
    </source>
</evidence>
<dbReference type="GO" id="GO:0019698">
    <property type="term" value="P:D-galacturonate catabolic process"/>
    <property type="evidence" value="ECO:0007669"/>
    <property type="project" value="TreeGrafter"/>
</dbReference>
<reference evidence="8" key="1">
    <citation type="submission" date="2018-12" db="EMBL/GenBank/DDBJ databases">
        <title>Tengunoibacter tsumagoiensis gen. nov., sp. nov., Dictyobacter kobayashii sp. nov., D. alpinus sp. nov., and D. joshuensis sp. nov. and description of Dictyobacteraceae fam. nov. within the order Ktedonobacterales isolated from Tengu-no-mugimeshi.</title>
        <authorList>
            <person name="Wang C.M."/>
            <person name="Zheng Y."/>
            <person name="Sakai Y."/>
            <person name="Toyoda A."/>
            <person name="Minakuchi Y."/>
            <person name="Abe K."/>
            <person name="Yokota A."/>
            <person name="Yabe S."/>
        </authorList>
    </citation>
    <scope>NUCLEOTIDE SEQUENCE [LARGE SCALE GENOMIC DNA]</scope>
    <source>
        <strain evidence="8">S-27</strain>
    </source>
</reference>
<dbReference type="EMBL" id="BIFQ01000001">
    <property type="protein sequence ID" value="GCE06108.1"/>
    <property type="molecule type" value="Genomic_DNA"/>
</dbReference>
<evidence type="ECO:0000256" key="3">
    <source>
        <dbReference type="ARBA" id="ARBA00008397"/>
    </source>
</evidence>
<evidence type="ECO:0000256" key="6">
    <source>
        <dbReference type="ARBA" id="ARBA00023235"/>
    </source>
</evidence>
<dbReference type="NCBIfam" id="NF002794">
    <property type="entry name" value="PRK02925.1"/>
    <property type="match status" value="1"/>
</dbReference>
<comment type="pathway">
    <text evidence="2">Carbohydrate metabolism; pentose and glucuronate interconversion.</text>
</comment>
<dbReference type="PANTHER" id="PTHR30068:SF4">
    <property type="entry name" value="URONATE ISOMERASE"/>
    <property type="match status" value="1"/>
</dbReference>
<dbReference type="AlphaFoldDB" id="A0A401ZHD9"/>
<dbReference type="GO" id="GO:0008880">
    <property type="term" value="F:glucuronate isomerase activity"/>
    <property type="evidence" value="ECO:0007669"/>
    <property type="project" value="UniProtKB-EC"/>
</dbReference>
<evidence type="ECO:0000256" key="5">
    <source>
        <dbReference type="ARBA" id="ARBA00020555"/>
    </source>
</evidence>
<evidence type="ECO:0000256" key="2">
    <source>
        <dbReference type="ARBA" id="ARBA00004892"/>
    </source>
</evidence>
<dbReference type="GO" id="GO:0042840">
    <property type="term" value="P:D-glucuronate catabolic process"/>
    <property type="evidence" value="ECO:0007669"/>
    <property type="project" value="TreeGrafter"/>
</dbReference>
<dbReference type="RefSeq" id="WP_126597084.1">
    <property type="nucleotide sequence ID" value="NZ_BIFQ01000001.1"/>
</dbReference>
<dbReference type="SUPFAM" id="SSF51556">
    <property type="entry name" value="Metallo-dependent hydrolases"/>
    <property type="match status" value="1"/>
</dbReference>
<comment type="catalytic activity">
    <reaction evidence="1">
        <text>D-glucuronate = D-fructuronate</text>
        <dbReference type="Rhea" id="RHEA:13049"/>
        <dbReference type="ChEBI" id="CHEBI:58720"/>
        <dbReference type="ChEBI" id="CHEBI:59863"/>
        <dbReference type="EC" id="5.3.1.12"/>
    </reaction>
</comment>
<protein>
    <recommendedName>
        <fullName evidence="5">Uronate isomerase</fullName>
        <ecNumber evidence="4">5.3.1.12</ecNumber>
    </recommendedName>
</protein>
<keyword evidence="8" id="KW-1185">Reference proteome</keyword>
<comment type="similarity">
    <text evidence="3">Belongs to the metallo-dependent hydrolases superfamily. Uronate isomerase family.</text>
</comment>
<gene>
    <name evidence="7" type="primary">uxaC</name>
    <name evidence="7" type="ORF">KDAU_34370</name>
</gene>
<proteinExistence type="inferred from homology"/>
<accession>A0A401ZHD9</accession>
<sequence length="470" mass="53963">MAQTRDDRYFASDPSQRQMARTLYAQVKDLPLICPHGHVDPRLLSAEHYNWGSPVDLLIIPDHYVFRMLYSQGIHLEDLGIPRRDGGATEKDHRKIWQTVCDHWYLFRGTPTSLWLRDELRDIFGIEQKMTSANAQTIYDALAERLQQPAFQPRRLFERFKIEVLATTDAATSRLEEHQKLRDSDWHGRVIPTFRPDAVVNIQPGFAEQIRLLSEVSEIDVSDYRTYLTALEQRRRFFREMGATATDHAALSAYTGRLSAHEAEAIFQRAMKDGASAEDARRFTGHMLIEMARMSVEDGLVMQIHIGSSRDHNPDLLARFGRDMGADIPTASEFTHNLKPLLDLFGSDPRLSLIVFNLDETTYSRELAPLAGHYPALRLGPPWWFFDSVLGMRRYFDTTVETAGIYNTAGFNDDTRAYPSIPARHDVWRRVSSDWLARQVVEGIIDEEDANEMIVDLAYRLAKQSYKLEG</sequence>
<dbReference type="Proteomes" id="UP000287224">
    <property type="component" value="Unassembled WGS sequence"/>
</dbReference>